<evidence type="ECO:0000259" key="1">
    <source>
        <dbReference type="Pfam" id="PF00005"/>
    </source>
</evidence>
<dbReference type="GO" id="GO:0005886">
    <property type="term" value="C:plasma membrane"/>
    <property type="evidence" value="ECO:0007669"/>
    <property type="project" value="TreeGrafter"/>
</dbReference>
<dbReference type="Gene3D" id="3.40.50.300">
    <property type="entry name" value="P-loop containing nucleotide triphosphate hydrolases"/>
    <property type="match status" value="1"/>
</dbReference>
<dbReference type="GO" id="GO:0016887">
    <property type="term" value="F:ATP hydrolysis activity"/>
    <property type="evidence" value="ECO:0007669"/>
    <property type="project" value="InterPro"/>
</dbReference>
<sequence length="127" mass="13657">FQLLPNLTALENVMLPLELAGQPAREAAQAMLERVGLGARLHHYPRTLSGGEQQRVSLARAFVVQPDLPFADEPTGSLDAATGVTVIDLMFDLHREHGTTLVLVTHDPQLAARCGRQVVLAAGRMAA</sequence>
<dbReference type="SUPFAM" id="SSF52540">
    <property type="entry name" value="P-loop containing nucleoside triphosphate hydrolases"/>
    <property type="match status" value="1"/>
</dbReference>
<dbReference type="Proteomes" id="UP000542405">
    <property type="component" value="Unassembled WGS sequence"/>
</dbReference>
<organism evidence="2 3">
    <name type="scientific">Achromobacter ruhlandii</name>
    <dbReference type="NCBI Taxonomy" id="72557"/>
    <lineage>
        <taxon>Bacteria</taxon>
        <taxon>Pseudomonadati</taxon>
        <taxon>Pseudomonadota</taxon>
        <taxon>Betaproteobacteria</taxon>
        <taxon>Burkholderiales</taxon>
        <taxon>Alcaligenaceae</taxon>
        <taxon>Achromobacter</taxon>
    </lineage>
</organism>
<feature type="non-terminal residue" evidence="2">
    <location>
        <position position="1"/>
    </location>
</feature>
<dbReference type="InterPro" id="IPR015854">
    <property type="entry name" value="ABC_transpr_LolD-like"/>
</dbReference>
<dbReference type="InterPro" id="IPR027417">
    <property type="entry name" value="P-loop_NTPase"/>
</dbReference>
<name>A0A848NP26_9BURK</name>
<evidence type="ECO:0000313" key="3">
    <source>
        <dbReference type="Proteomes" id="UP000542405"/>
    </source>
</evidence>
<dbReference type="GO" id="GO:0005524">
    <property type="term" value="F:ATP binding"/>
    <property type="evidence" value="ECO:0007669"/>
    <property type="project" value="UniProtKB-KW"/>
</dbReference>
<reference evidence="2 3" key="1">
    <citation type="submission" date="2020-04" db="EMBL/GenBank/DDBJ databases">
        <title>Achromobacter ruhlandii genome sequencing and assembly.</title>
        <authorList>
            <person name="Martins R.C.R."/>
            <person name="Perdigao-Neto L.V."/>
            <person name="Levin A.S.S."/>
            <person name="Costa S.F."/>
        </authorList>
    </citation>
    <scope>NUCLEOTIDE SEQUENCE [LARGE SCALE GENOMIC DNA]</scope>
    <source>
        <strain evidence="2 3">9035ralo</strain>
    </source>
</reference>
<keyword evidence="2" id="KW-0067">ATP-binding</keyword>
<dbReference type="AlphaFoldDB" id="A0A848NP26"/>
<protein>
    <submittedName>
        <fullName evidence="2">ATP-binding cassette domain-containing protein</fullName>
    </submittedName>
</protein>
<gene>
    <name evidence="2" type="ORF">HGQ98_21885</name>
</gene>
<comment type="caution">
    <text evidence="2">The sequence shown here is derived from an EMBL/GenBank/DDBJ whole genome shotgun (WGS) entry which is preliminary data.</text>
</comment>
<feature type="domain" description="ABC transporter" evidence="1">
    <location>
        <begin position="2"/>
        <end position="75"/>
    </location>
</feature>
<proteinExistence type="predicted"/>
<dbReference type="PANTHER" id="PTHR24220">
    <property type="entry name" value="IMPORT ATP-BINDING PROTEIN"/>
    <property type="match status" value="1"/>
</dbReference>
<evidence type="ECO:0000313" key="2">
    <source>
        <dbReference type="EMBL" id="NMU92281.1"/>
    </source>
</evidence>
<dbReference type="Pfam" id="PF00005">
    <property type="entry name" value="ABC_tran"/>
    <property type="match status" value="1"/>
</dbReference>
<keyword evidence="2" id="KW-0547">Nucleotide-binding</keyword>
<accession>A0A848NP26</accession>
<dbReference type="EMBL" id="JABBZE010000334">
    <property type="protein sequence ID" value="NMU92281.1"/>
    <property type="molecule type" value="Genomic_DNA"/>
</dbReference>
<dbReference type="GO" id="GO:0022857">
    <property type="term" value="F:transmembrane transporter activity"/>
    <property type="evidence" value="ECO:0007669"/>
    <property type="project" value="TreeGrafter"/>
</dbReference>
<dbReference type="RefSeq" id="WP_169537385.1">
    <property type="nucleotide sequence ID" value="NZ_JABBZE010000334.1"/>
</dbReference>
<dbReference type="InterPro" id="IPR003439">
    <property type="entry name" value="ABC_transporter-like_ATP-bd"/>
</dbReference>